<evidence type="ECO:0000256" key="4">
    <source>
        <dbReference type="ARBA" id="ARBA00022989"/>
    </source>
</evidence>
<dbReference type="Proteomes" id="UP000004968">
    <property type="component" value="Unassembled WGS sequence"/>
</dbReference>
<reference evidence="7 8" key="1">
    <citation type="submission" date="2010-01" db="EMBL/GenBank/DDBJ databases">
        <authorList>
            <person name="Weinstock G."/>
            <person name="Sodergren E."/>
            <person name="Clifton S."/>
            <person name="Fulton L."/>
            <person name="Fulton B."/>
            <person name="Courtney L."/>
            <person name="Fronick C."/>
            <person name="Harrison M."/>
            <person name="Strong C."/>
            <person name="Farmer C."/>
            <person name="Delahaunty K."/>
            <person name="Markovic C."/>
            <person name="Hall O."/>
            <person name="Minx P."/>
            <person name="Tomlinson C."/>
            <person name="Mitreva M."/>
            <person name="Nelson J."/>
            <person name="Hou S."/>
            <person name="Wollam A."/>
            <person name="Pepin K.H."/>
            <person name="Johnson M."/>
            <person name="Bhonagiri V."/>
            <person name="Nash W.E."/>
            <person name="Warren W."/>
            <person name="Chinwalla A."/>
            <person name="Mardis E.R."/>
            <person name="Wilson R.K."/>
        </authorList>
    </citation>
    <scope>NUCLEOTIDE SEQUENCE [LARGE SCALE GENOMIC DNA]</scope>
    <source>
        <strain evidence="7 8">DSM 13479</strain>
    </source>
</reference>
<keyword evidence="3 6" id="KW-0812">Transmembrane</keyword>
<dbReference type="InterPro" id="IPR050833">
    <property type="entry name" value="Poly_Biosynth_Transport"/>
</dbReference>
<sequence length="486" mass="54984">MIYCLEQENILKKAARNSIIYMAGMIIIAVISFFNTIILTRILPGQVFAQYGLLTTFTTASITVISLGMDAAYTRFFYESGYSAGRYLLKSCTVPFFVLIVFMLLLLEPNHLLLNYVFEDGVTKQFIWLFVGYLLFSLFGKFTQLTARMGEFAINYVLSNLIAKAGFVVIIFAVCWVIPDVTLSWVAFSFAVASAFAMFINISTLYKVKTIQVSEHKRVTTTEMLKYGMPFMISNVMMLIIPLIERLIVRELAGWEVLSIYTAASVFYTVIALMKNTIDNIWNPIVFQYYKNEEVFKPLLHDFGLAVTWVTVIGLGFCILLRRWLVLILDSSYFDVYLIAPAIMYTACFEIYTLIYSVGINTAKKTVHMISAPMIQIIISVILCCLLIPEFGLLGAGIASLFSIIISRIYRIVLGLHYYGTERREWKIALLWLICAVAAVFTMYSTTIVSDITVCITLCILSLVVINTEGVNLVKKMNGLLFSKKI</sequence>
<proteinExistence type="predicted"/>
<feature type="transmembrane region" description="Helical" evidence="6">
    <location>
        <begin position="452"/>
        <end position="474"/>
    </location>
</feature>
<feature type="transmembrane region" description="Helical" evidence="6">
    <location>
        <begin position="370"/>
        <end position="389"/>
    </location>
</feature>
<feature type="transmembrane region" description="Helical" evidence="6">
    <location>
        <begin position="395"/>
        <end position="416"/>
    </location>
</feature>
<name>D3AE62_9FIRM</name>
<feature type="transmembrane region" description="Helical" evidence="6">
    <location>
        <begin position="156"/>
        <end position="179"/>
    </location>
</feature>
<dbReference type="AlphaFoldDB" id="D3AE62"/>
<protein>
    <submittedName>
        <fullName evidence="7">Polysaccharide biosynthesis protein</fullName>
    </submittedName>
</protein>
<accession>D3AE62</accession>
<feature type="transmembrane region" description="Helical" evidence="6">
    <location>
        <begin position="428"/>
        <end position="446"/>
    </location>
</feature>
<evidence type="ECO:0000256" key="3">
    <source>
        <dbReference type="ARBA" id="ARBA00022692"/>
    </source>
</evidence>
<dbReference type="HOGENOM" id="CLU_022017_7_5_9"/>
<organism evidence="7 8">
    <name type="scientific">Hungatella hathewayi DSM 13479</name>
    <dbReference type="NCBI Taxonomy" id="566550"/>
    <lineage>
        <taxon>Bacteria</taxon>
        <taxon>Bacillati</taxon>
        <taxon>Bacillota</taxon>
        <taxon>Clostridia</taxon>
        <taxon>Lachnospirales</taxon>
        <taxon>Lachnospiraceae</taxon>
        <taxon>Hungatella</taxon>
    </lineage>
</organism>
<dbReference type="PANTHER" id="PTHR30250">
    <property type="entry name" value="PST FAMILY PREDICTED COLANIC ACID TRANSPORTER"/>
    <property type="match status" value="1"/>
</dbReference>
<dbReference type="Pfam" id="PF01943">
    <property type="entry name" value="Polysacc_synt"/>
    <property type="match status" value="1"/>
</dbReference>
<feature type="transmembrane region" description="Helical" evidence="6">
    <location>
        <begin position="87"/>
        <end position="106"/>
    </location>
</feature>
<feature type="transmembrane region" description="Helical" evidence="6">
    <location>
        <begin position="20"/>
        <end position="42"/>
    </location>
</feature>
<dbReference type="PANTHER" id="PTHR30250:SF11">
    <property type="entry name" value="O-ANTIGEN TRANSPORTER-RELATED"/>
    <property type="match status" value="1"/>
</dbReference>
<feature type="transmembrane region" description="Helical" evidence="6">
    <location>
        <begin position="48"/>
        <end position="67"/>
    </location>
</feature>
<comment type="caution">
    <text evidence="7">The sequence shown here is derived from an EMBL/GenBank/DDBJ whole genome shotgun (WGS) entry which is preliminary data.</text>
</comment>
<gene>
    <name evidence="7" type="ORF">CLOSTHATH_01892</name>
</gene>
<evidence type="ECO:0000256" key="2">
    <source>
        <dbReference type="ARBA" id="ARBA00022475"/>
    </source>
</evidence>
<keyword evidence="5 6" id="KW-0472">Membrane</keyword>
<feature type="transmembrane region" description="Helical" evidence="6">
    <location>
        <begin position="185"/>
        <end position="206"/>
    </location>
</feature>
<evidence type="ECO:0000256" key="5">
    <source>
        <dbReference type="ARBA" id="ARBA00023136"/>
    </source>
</evidence>
<feature type="transmembrane region" description="Helical" evidence="6">
    <location>
        <begin position="260"/>
        <end position="278"/>
    </location>
</feature>
<feature type="transmembrane region" description="Helical" evidence="6">
    <location>
        <begin position="299"/>
        <end position="324"/>
    </location>
</feature>
<dbReference type="EMBL" id="ACIO01000142">
    <property type="protein sequence ID" value="EFC99897.1"/>
    <property type="molecule type" value="Genomic_DNA"/>
</dbReference>
<dbReference type="InterPro" id="IPR002797">
    <property type="entry name" value="Polysacc_synth"/>
</dbReference>
<keyword evidence="2" id="KW-1003">Cell membrane</keyword>
<evidence type="ECO:0000256" key="6">
    <source>
        <dbReference type="SAM" id="Phobius"/>
    </source>
</evidence>
<evidence type="ECO:0000313" key="8">
    <source>
        <dbReference type="Proteomes" id="UP000004968"/>
    </source>
</evidence>
<feature type="transmembrane region" description="Helical" evidence="6">
    <location>
        <begin position="126"/>
        <end position="144"/>
    </location>
</feature>
<comment type="subcellular location">
    <subcellularLocation>
        <location evidence="1">Cell membrane</location>
        <topology evidence="1">Multi-pass membrane protein</topology>
    </subcellularLocation>
</comment>
<dbReference type="GO" id="GO:0005886">
    <property type="term" value="C:plasma membrane"/>
    <property type="evidence" value="ECO:0007669"/>
    <property type="project" value="UniProtKB-SubCell"/>
</dbReference>
<keyword evidence="4 6" id="KW-1133">Transmembrane helix</keyword>
<evidence type="ECO:0000313" key="7">
    <source>
        <dbReference type="EMBL" id="EFC99897.1"/>
    </source>
</evidence>
<feature type="transmembrane region" description="Helical" evidence="6">
    <location>
        <begin position="336"/>
        <end position="358"/>
    </location>
</feature>
<evidence type="ECO:0000256" key="1">
    <source>
        <dbReference type="ARBA" id="ARBA00004651"/>
    </source>
</evidence>
<feature type="transmembrane region" description="Helical" evidence="6">
    <location>
        <begin position="227"/>
        <end position="248"/>
    </location>
</feature>